<dbReference type="AlphaFoldDB" id="A0AA40FTX9"/>
<organism evidence="1 2">
    <name type="scientific">Melipona bicolor</name>
    <dbReference type="NCBI Taxonomy" id="60889"/>
    <lineage>
        <taxon>Eukaryota</taxon>
        <taxon>Metazoa</taxon>
        <taxon>Ecdysozoa</taxon>
        <taxon>Arthropoda</taxon>
        <taxon>Hexapoda</taxon>
        <taxon>Insecta</taxon>
        <taxon>Pterygota</taxon>
        <taxon>Neoptera</taxon>
        <taxon>Endopterygota</taxon>
        <taxon>Hymenoptera</taxon>
        <taxon>Apocrita</taxon>
        <taxon>Aculeata</taxon>
        <taxon>Apoidea</taxon>
        <taxon>Anthophila</taxon>
        <taxon>Apidae</taxon>
        <taxon>Melipona</taxon>
    </lineage>
</organism>
<reference evidence="1" key="1">
    <citation type="submission" date="2021-10" db="EMBL/GenBank/DDBJ databases">
        <title>Melipona bicolor Genome sequencing and assembly.</title>
        <authorList>
            <person name="Araujo N.S."/>
            <person name="Arias M.C."/>
        </authorList>
    </citation>
    <scope>NUCLEOTIDE SEQUENCE</scope>
    <source>
        <strain evidence="1">USP_2M_L1-L4_2017</strain>
        <tissue evidence="1">Whole body</tissue>
    </source>
</reference>
<evidence type="ECO:0000313" key="1">
    <source>
        <dbReference type="EMBL" id="KAK1125238.1"/>
    </source>
</evidence>
<accession>A0AA40FTX9</accession>
<comment type="caution">
    <text evidence="1">The sequence shown here is derived from an EMBL/GenBank/DDBJ whole genome shotgun (WGS) entry which is preliminary data.</text>
</comment>
<gene>
    <name evidence="1" type="ORF">K0M31_005611</name>
</gene>
<keyword evidence="2" id="KW-1185">Reference proteome</keyword>
<dbReference type="Proteomes" id="UP001177670">
    <property type="component" value="Unassembled WGS sequence"/>
</dbReference>
<sequence length="148" mass="16776">MANRYRCRGSWRISEGSKKPKDFVDTRNSFRRTARLELFTESLLIKKCDEKDKSALPSSPKIFSNSSRAKLEKSKVVRSSSFQKSKLKVGREQRRNNRKTVYWSQLGYSVGADGIASTAKFVARQMGRISLRTPRLFAIAQGIPGRAA</sequence>
<protein>
    <submittedName>
        <fullName evidence="1">Uncharacterized protein</fullName>
    </submittedName>
</protein>
<dbReference type="EMBL" id="JAHYIQ010000016">
    <property type="protein sequence ID" value="KAK1125238.1"/>
    <property type="molecule type" value="Genomic_DNA"/>
</dbReference>
<evidence type="ECO:0000313" key="2">
    <source>
        <dbReference type="Proteomes" id="UP001177670"/>
    </source>
</evidence>
<proteinExistence type="predicted"/>
<name>A0AA40FTX9_9HYME</name>